<feature type="region of interest" description="Disordered" evidence="1">
    <location>
        <begin position="1"/>
        <end position="70"/>
    </location>
</feature>
<proteinExistence type="predicted"/>
<evidence type="ECO:0000256" key="1">
    <source>
        <dbReference type="SAM" id="MobiDB-lite"/>
    </source>
</evidence>
<gene>
    <name evidence="2" type="ORF">AVDCRST_MAG08-1603</name>
</gene>
<protein>
    <submittedName>
        <fullName evidence="2">3-isopropylmalate dehydratase small subunit</fullName>
        <ecNumber evidence="2">4.2.1.33</ecNumber>
    </submittedName>
</protein>
<feature type="region of interest" description="Disordered" evidence="1">
    <location>
        <begin position="108"/>
        <end position="203"/>
    </location>
</feature>
<evidence type="ECO:0000313" key="2">
    <source>
        <dbReference type="EMBL" id="CAA9240609.1"/>
    </source>
</evidence>
<name>A0A6J4I3V1_9PROT</name>
<keyword evidence="2" id="KW-0456">Lyase</keyword>
<reference evidence="2" key="1">
    <citation type="submission" date="2020-02" db="EMBL/GenBank/DDBJ databases">
        <authorList>
            <person name="Meier V. D."/>
        </authorList>
    </citation>
    <scope>NUCLEOTIDE SEQUENCE</scope>
    <source>
        <strain evidence="2">AVDCRST_MAG08</strain>
    </source>
</reference>
<dbReference type="GO" id="GO:0003861">
    <property type="term" value="F:3-isopropylmalate dehydratase activity"/>
    <property type="evidence" value="ECO:0007669"/>
    <property type="project" value="UniProtKB-EC"/>
</dbReference>
<feature type="non-terminal residue" evidence="2">
    <location>
        <position position="1"/>
    </location>
</feature>
<feature type="non-terminal residue" evidence="2">
    <location>
        <position position="203"/>
    </location>
</feature>
<feature type="compositionally biased region" description="Basic residues" evidence="1">
    <location>
        <begin position="174"/>
        <end position="188"/>
    </location>
</feature>
<accession>A0A6J4I3V1</accession>
<dbReference type="EC" id="4.2.1.33" evidence="2"/>
<dbReference type="EMBL" id="CADCTG010000139">
    <property type="protein sequence ID" value="CAA9240609.1"/>
    <property type="molecule type" value="Genomic_DNA"/>
</dbReference>
<organism evidence="2">
    <name type="scientific">uncultured Acetobacteraceae bacterium</name>
    <dbReference type="NCBI Taxonomy" id="169975"/>
    <lineage>
        <taxon>Bacteria</taxon>
        <taxon>Pseudomonadati</taxon>
        <taxon>Pseudomonadota</taxon>
        <taxon>Alphaproteobacteria</taxon>
        <taxon>Acetobacterales</taxon>
        <taxon>Acetobacteraceae</taxon>
        <taxon>environmental samples</taxon>
    </lineage>
</organism>
<sequence>AGLHHPHRRRRAPADGQRGHGQDHPGALPEVHQPHGLRPEPLLHPALPRRRGREPGLRAEPAGLPQGRGADRLRELRLRLVPRARALGAARLRHPLRHRARLRRHLPQQLLQERHPAGPPAARGVRNADGRRPPRRQRPPHGGPGAASGGAPERRGDPLRRGPAAQAPAAERPGRHRPNAPARRRHRLLRDAAQGGAALAGGL</sequence>
<dbReference type="AlphaFoldDB" id="A0A6J4I3V1"/>
<feature type="compositionally biased region" description="Basic residues" evidence="1">
    <location>
        <begin position="1"/>
        <end position="11"/>
    </location>
</feature>